<organism evidence="3 4">
    <name type="scientific">Paraburkholderia aspalathi</name>
    <dbReference type="NCBI Taxonomy" id="1324617"/>
    <lineage>
        <taxon>Bacteria</taxon>
        <taxon>Pseudomonadati</taxon>
        <taxon>Pseudomonadota</taxon>
        <taxon>Betaproteobacteria</taxon>
        <taxon>Burkholderiales</taxon>
        <taxon>Burkholderiaceae</taxon>
        <taxon>Paraburkholderia</taxon>
    </lineage>
</organism>
<dbReference type="Proteomes" id="UP000674425">
    <property type="component" value="Unassembled WGS sequence"/>
</dbReference>
<evidence type="ECO:0000256" key="1">
    <source>
        <dbReference type="ARBA" id="ARBA00037961"/>
    </source>
</evidence>
<dbReference type="NCBIfam" id="NF005451">
    <property type="entry name" value="PRK07044.1"/>
    <property type="match status" value="1"/>
</dbReference>
<dbReference type="Gene3D" id="3.40.225.10">
    <property type="entry name" value="Class II aldolase/adducin N-terminal domain"/>
    <property type="match status" value="1"/>
</dbReference>
<proteinExistence type="inferred from homology"/>
<protein>
    <submittedName>
        <fullName evidence="3">Decarboxylase NovR</fullName>
        <ecNumber evidence="3">4.1.-.-</ecNumber>
    </submittedName>
</protein>
<comment type="caution">
    <text evidence="3">The sequence shown here is derived from an EMBL/GenBank/DDBJ whole genome shotgun (WGS) entry which is preliminary data.</text>
</comment>
<accession>A0ABM8T921</accession>
<dbReference type="InterPro" id="IPR001303">
    <property type="entry name" value="Aldolase_II/adducin_N"/>
</dbReference>
<dbReference type="GO" id="GO:0016829">
    <property type="term" value="F:lyase activity"/>
    <property type="evidence" value="ECO:0007669"/>
    <property type="project" value="UniProtKB-KW"/>
</dbReference>
<name>A0ABM8T921_9BURK</name>
<dbReference type="InterPro" id="IPR051017">
    <property type="entry name" value="Aldolase-II_Adducin_sf"/>
</dbReference>
<dbReference type="SMART" id="SM01007">
    <property type="entry name" value="Aldolase_II"/>
    <property type="match status" value="1"/>
</dbReference>
<dbReference type="InterPro" id="IPR036409">
    <property type="entry name" value="Aldolase_II/adducin_N_sf"/>
</dbReference>
<keyword evidence="3" id="KW-0456">Lyase</keyword>
<gene>
    <name evidence="3" type="primary">novR</name>
    <name evidence="3" type="ORF">R69658_07947</name>
</gene>
<dbReference type="EC" id="4.1.-.-" evidence="3"/>
<dbReference type="PANTHER" id="PTHR10672:SF3">
    <property type="entry name" value="PROTEIN HU-LI TAI SHAO"/>
    <property type="match status" value="1"/>
</dbReference>
<dbReference type="RefSeq" id="WP_200622979.1">
    <property type="nucleotide sequence ID" value="NZ_CAJNAU010000216.1"/>
</dbReference>
<evidence type="ECO:0000259" key="2">
    <source>
        <dbReference type="SMART" id="SM01007"/>
    </source>
</evidence>
<feature type="domain" description="Class II aldolase/adducin N-terminal" evidence="2">
    <location>
        <begin position="19"/>
        <end position="199"/>
    </location>
</feature>
<dbReference type="PANTHER" id="PTHR10672">
    <property type="entry name" value="ADDUCIN"/>
    <property type="match status" value="1"/>
</dbReference>
<keyword evidence="4" id="KW-1185">Reference proteome</keyword>
<dbReference type="Pfam" id="PF00596">
    <property type="entry name" value="Aldolase_II"/>
    <property type="match status" value="1"/>
</dbReference>
<comment type="similarity">
    <text evidence="1">Belongs to the aldolase class II family.</text>
</comment>
<reference evidence="3 4" key="1">
    <citation type="submission" date="2021-02" db="EMBL/GenBank/DDBJ databases">
        <authorList>
            <person name="Vanwijnsberghe S."/>
        </authorList>
    </citation>
    <scope>NUCLEOTIDE SEQUENCE [LARGE SCALE GENOMIC DNA]</scope>
    <source>
        <strain evidence="3 4">R-69658</strain>
    </source>
</reference>
<evidence type="ECO:0000313" key="4">
    <source>
        <dbReference type="Proteomes" id="UP000674425"/>
    </source>
</evidence>
<sequence length="218" mass="23993">MALKLSDVSSSEGETEARRQLACAYRLFDHFGWHELIYNHITVRVPGDDDHFLINPFGLMYREINASNLVKIDLDGRIVGKSEYDVNPAGFVVHSAVHRAKPDMHAVAHTHTTAGQAVACQERGLLPLSFTSMFYSQRVAYHEFEGITLDTDECQRLAADLGDCRLMILRNHGLLACGPTIADTFLDLYNLQRACEVQIAAQAGGAKMNNPAASCGVS</sequence>
<dbReference type="EMBL" id="CAJNAU010000216">
    <property type="protein sequence ID" value="CAE6867471.1"/>
    <property type="molecule type" value="Genomic_DNA"/>
</dbReference>
<evidence type="ECO:0000313" key="3">
    <source>
        <dbReference type="EMBL" id="CAE6867471.1"/>
    </source>
</evidence>
<dbReference type="SUPFAM" id="SSF53639">
    <property type="entry name" value="AraD/HMP-PK domain-like"/>
    <property type="match status" value="1"/>
</dbReference>